<keyword evidence="1" id="KW-0677">Repeat</keyword>
<dbReference type="Gene3D" id="3.40.50.300">
    <property type="entry name" value="P-loop containing nucleotide triphosphate hydrolases"/>
    <property type="match status" value="2"/>
</dbReference>
<dbReference type="PROSITE" id="PS50893">
    <property type="entry name" value="ABC_TRANSPORTER_2"/>
    <property type="match status" value="2"/>
</dbReference>
<dbReference type="PANTHER" id="PTHR42855:SF2">
    <property type="entry name" value="DRUG RESISTANCE ABC TRANSPORTER,ATP-BINDING PROTEIN"/>
    <property type="match status" value="1"/>
</dbReference>
<keyword evidence="9" id="KW-1185">Reference proteome</keyword>
<feature type="coiled-coil region" evidence="6">
    <location>
        <begin position="248"/>
        <end position="283"/>
    </location>
</feature>
<dbReference type="InterPro" id="IPR032781">
    <property type="entry name" value="ABC_tran_Xtn"/>
</dbReference>
<evidence type="ECO:0000256" key="2">
    <source>
        <dbReference type="ARBA" id="ARBA00022741"/>
    </source>
</evidence>
<name>A0A1X7JP26_9FLAO</name>
<dbReference type="OrthoDB" id="1521973at2"/>
<accession>A0A1X7JP26</accession>
<comment type="similarity">
    <text evidence="4">Belongs to the ABC transporter superfamily. ABCF family. YbiT subfamily.</text>
</comment>
<dbReference type="RefSeq" id="WP_085498561.1">
    <property type="nucleotide sequence ID" value="NZ_FXAO01000004.1"/>
</dbReference>
<dbReference type="GO" id="GO:0016887">
    <property type="term" value="F:ATP hydrolysis activity"/>
    <property type="evidence" value="ECO:0007669"/>
    <property type="project" value="InterPro"/>
</dbReference>
<evidence type="ECO:0000256" key="5">
    <source>
        <dbReference type="ARBA" id="ARBA00074044"/>
    </source>
</evidence>
<reference evidence="9" key="1">
    <citation type="submission" date="2017-04" db="EMBL/GenBank/DDBJ databases">
        <authorList>
            <person name="Varghese N."/>
            <person name="Submissions S."/>
        </authorList>
    </citation>
    <scope>NUCLEOTIDE SEQUENCE [LARGE SCALE GENOMIC DNA]</scope>
    <source>
        <strain evidence="9">DSM 19835</strain>
    </source>
</reference>
<feature type="coiled-coil region" evidence="6">
    <location>
        <begin position="567"/>
        <end position="629"/>
    </location>
</feature>
<feature type="domain" description="ABC transporter" evidence="7">
    <location>
        <begin position="328"/>
        <end position="541"/>
    </location>
</feature>
<dbReference type="FunFam" id="3.40.50.300:FF:000011">
    <property type="entry name" value="Putative ABC transporter ATP-binding component"/>
    <property type="match status" value="1"/>
</dbReference>
<dbReference type="Proteomes" id="UP000193420">
    <property type="component" value="Unassembled WGS sequence"/>
</dbReference>
<dbReference type="InterPro" id="IPR017871">
    <property type="entry name" value="ABC_transporter-like_CS"/>
</dbReference>
<dbReference type="InterPro" id="IPR051309">
    <property type="entry name" value="ABCF_ATPase"/>
</dbReference>
<feature type="domain" description="ABC transporter" evidence="7">
    <location>
        <begin position="2"/>
        <end position="260"/>
    </location>
</feature>
<gene>
    <name evidence="8" type="ORF">SAMN03080602_01982</name>
</gene>
<dbReference type="PANTHER" id="PTHR42855">
    <property type="entry name" value="ABC TRANSPORTER ATP-BINDING SUBUNIT"/>
    <property type="match status" value="1"/>
</dbReference>
<evidence type="ECO:0000256" key="6">
    <source>
        <dbReference type="SAM" id="Coils"/>
    </source>
</evidence>
<dbReference type="GO" id="GO:0005524">
    <property type="term" value="F:ATP binding"/>
    <property type="evidence" value="ECO:0007669"/>
    <property type="project" value="UniProtKB-KW"/>
</dbReference>
<dbReference type="SMART" id="SM00382">
    <property type="entry name" value="AAA"/>
    <property type="match status" value="2"/>
</dbReference>
<dbReference type="EMBL" id="FXAO01000004">
    <property type="protein sequence ID" value="SMG29851.1"/>
    <property type="molecule type" value="Genomic_DNA"/>
</dbReference>
<dbReference type="SUPFAM" id="SSF52540">
    <property type="entry name" value="P-loop containing nucleoside triphosphate hydrolases"/>
    <property type="match status" value="2"/>
</dbReference>
<protein>
    <recommendedName>
        <fullName evidence="5">Probable ATP-binding protein YbiT</fullName>
    </recommendedName>
</protein>
<sequence>MLNIHNLSVSFGGEYLFEEISFRLNSGDRVGLIGKNGAGKSTLLKILSKDMPIDSGTIASDKDIKMGFLRQDIDFDLGRTVQEEAHQAFEEIKALELRLDEINHQLAERTDYESESYNQLIIDLNDVTHHYEILGGYNYQGETEKVLLGLGFKREDFDRKTETFSGGWRMRIELAKLLLQSNDVLLLDEPTNHLDIESIIWLENFLKNYAGGVMIVSHDKMFLDNVTNRTIEISLGRIYDYNKPYSKYLVLRNEIKQQQLNAQKNQEKEIQQAERLIEKFRAKSTKASMAQSLIKKLDKMERIEVDEDDNSVMNLRFQISVTPGKVVTEIEGLSKSYGDNHVLKNIDLLIERDSKTAFVGQNGQGKSTLAKILVGELDHKGHLKLGHNVQIGYFAQNQAEYLDGEKTILDTMIDAANEKNRSKVRDILGSFLFRGDEVEKYVKVLSGGERNRLALAKMLLQPFNVLVMDEPTNHLDIKSKNVLKQALQNFDGTLILVSHDRDFLQGLTNKVYEFKDGSIKEYLGDIDFYLEQRKVEDFRAIEKKQTVVQKKEKPQEKHIDFEDQKKIKSLKNRLSSTESDIARLEKEIAAIDHDLLMNYDATIAKDNFFDAYQKKKKNLENLMKTWESITLELEEFSL</sequence>
<dbReference type="InterPro" id="IPR003593">
    <property type="entry name" value="AAA+_ATPase"/>
</dbReference>
<dbReference type="FunFam" id="3.40.50.300:FF:000070">
    <property type="entry name" value="Putative ABC transporter ATP-binding component"/>
    <property type="match status" value="1"/>
</dbReference>
<dbReference type="Pfam" id="PF12848">
    <property type="entry name" value="ABC_tran_Xtn"/>
    <property type="match status" value="1"/>
</dbReference>
<dbReference type="AlphaFoldDB" id="A0A1X7JP26"/>
<dbReference type="InterPro" id="IPR003439">
    <property type="entry name" value="ABC_transporter-like_ATP-bd"/>
</dbReference>
<evidence type="ECO:0000259" key="7">
    <source>
        <dbReference type="PROSITE" id="PS50893"/>
    </source>
</evidence>
<dbReference type="CDD" id="cd03221">
    <property type="entry name" value="ABCF_EF-3"/>
    <property type="match status" value="2"/>
</dbReference>
<keyword evidence="3 8" id="KW-0067">ATP-binding</keyword>
<dbReference type="InterPro" id="IPR027417">
    <property type="entry name" value="P-loop_NTPase"/>
</dbReference>
<proteinExistence type="inferred from homology"/>
<dbReference type="PROSITE" id="PS00211">
    <property type="entry name" value="ABC_TRANSPORTER_1"/>
    <property type="match status" value="2"/>
</dbReference>
<keyword evidence="2" id="KW-0547">Nucleotide-binding</keyword>
<evidence type="ECO:0000256" key="3">
    <source>
        <dbReference type="ARBA" id="ARBA00022840"/>
    </source>
</evidence>
<organism evidence="8 9">
    <name type="scientific">Arenibacter troitsensis</name>
    <dbReference type="NCBI Taxonomy" id="188872"/>
    <lineage>
        <taxon>Bacteria</taxon>
        <taxon>Pseudomonadati</taxon>
        <taxon>Bacteroidota</taxon>
        <taxon>Flavobacteriia</taxon>
        <taxon>Flavobacteriales</taxon>
        <taxon>Flavobacteriaceae</taxon>
        <taxon>Arenibacter</taxon>
    </lineage>
</organism>
<evidence type="ECO:0000256" key="1">
    <source>
        <dbReference type="ARBA" id="ARBA00022737"/>
    </source>
</evidence>
<dbReference type="Pfam" id="PF00005">
    <property type="entry name" value="ABC_tran"/>
    <property type="match status" value="2"/>
</dbReference>
<dbReference type="STRING" id="188872.SAMN03080602_01982"/>
<keyword evidence="6" id="KW-0175">Coiled coil</keyword>
<evidence type="ECO:0000313" key="8">
    <source>
        <dbReference type="EMBL" id="SMG29851.1"/>
    </source>
</evidence>
<evidence type="ECO:0000313" key="9">
    <source>
        <dbReference type="Proteomes" id="UP000193420"/>
    </source>
</evidence>
<evidence type="ECO:0000256" key="4">
    <source>
        <dbReference type="ARBA" id="ARBA00061551"/>
    </source>
</evidence>